<evidence type="ECO:0000313" key="2">
    <source>
        <dbReference type="Proteomes" id="UP001567537"/>
    </source>
</evidence>
<dbReference type="Proteomes" id="UP001567537">
    <property type="component" value="Unassembled WGS sequence"/>
</dbReference>
<dbReference type="RefSeq" id="WP_371237989.1">
    <property type="nucleotide sequence ID" value="NZ_JAHWZY010000010.1"/>
</dbReference>
<sequence>MDGMLGTAHGDHDLIVFLEGVASPPRTLLRTIRGGWEWRDGEAHDLGTA</sequence>
<proteinExistence type="predicted"/>
<reference evidence="1 2" key="1">
    <citation type="journal article" date="2021" name="Res Sq">
        <title>Streptomyces Pimoensis sp. nov., Isolated From the Taklimakan Desert in Xinjiang, China.</title>
        <authorList>
            <person name="Zhang P."/>
            <person name="Luo X."/>
            <person name="Luo X."/>
            <person name="Liu Z."/>
            <person name="Xia Z."/>
            <person name="Wan C."/>
            <person name="zhang L."/>
        </authorList>
    </citation>
    <scope>NUCLEOTIDE SEQUENCE [LARGE SCALE GENOMIC DNA]</scope>
    <source>
        <strain evidence="1 2">TRM75549</strain>
    </source>
</reference>
<comment type="caution">
    <text evidence="1">The sequence shown here is derived from an EMBL/GenBank/DDBJ whole genome shotgun (WGS) entry which is preliminary data.</text>
</comment>
<protein>
    <submittedName>
        <fullName evidence="1">Uncharacterized protein</fullName>
    </submittedName>
</protein>
<gene>
    <name evidence="1" type="ORF">KYY02_12315</name>
</gene>
<organism evidence="1 2">
    <name type="scientific">Streptomyces pimonensis</name>
    <dbReference type="NCBI Taxonomy" id="2860288"/>
    <lineage>
        <taxon>Bacteria</taxon>
        <taxon>Bacillati</taxon>
        <taxon>Actinomycetota</taxon>
        <taxon>Actinomycetes</taxon>
        <taxon>Kitasatosporales</taxon>
        <taxon>Streptomycetaceae</taxon>
        <taxon>Streptomyces</taxon>
    </lineage>
</organism>
<evidence type="ECO:0000313" key="1">
    <source>
        <dbReference type="EMBL" id="MEZ3179446.1"/>
    </source>
</evidence>
<name>A0ABV4IXS0_9ACTN</name>
<dbReference type="EMBL" id="JAHWZY010000010">
    <property type="protein sequence ID" value="MEZ3179446.1"/>
    <property type="molecule type" value="Genomic_DNA"/>
</dbReference>
<accession>A0ABV4IXS0</accession>
<keyword evidence="2" id="KW-1185">Reference proteome</keyword>